<proteinExistence type="predicted"/>
<feature type="compositionally biased region" description="Polar residues" evidence="1">
    <location>
        <begin position="1067"/>
        <end position="1088"/>
    </location>
</feature>
<accession>A0A0K8TZA4</accession>
<name>A0A0K8TZA4_BACLA</name>
<feature type="region of interest" description="Disordered" evidence="1">
    <location>
        <begin position="1533"/>
        <end position="1568"/>
    </location>
</feature>
<feature type="compositionally biased region" description="Basic residues" evidence="1">
    <location>
        <begin position="879"/>
        <end position="888"/>
    </location>
</feature>
<sequence>MSTRFTKTLSANKFHDYKLYAINFQTNSLNSICEEFKKRVQTGMRRRIFIIDLEEKAKQLALTVRNTKRFDNYSVAMNAIEECLAEYHRTSHIIAEEKKFSLIDYWMDNLNVPTGATLLKEPRKSSKKALKQTPSLLPKSPPKPTKASKMSRIEMEKKKSVLSYPTCPHLMPKQHNTVGRPEPLSKRKYIQDEPEYSKIFIILIGDMDNDFYVKLLSAHEPLQAIIHFLPEECGYDILLPHPEAKEQLANIIEQIQVDIFEMRALALTKPVGYMQHYLPVISRCLAEKYTNQIYEQLCHYLYDIEVLLQQYEQYYRKPFQTIDVEMPMKVNVEALQEIAESLDLQGTYLTAPLPAIASDVATVAIYFDGLLNQIAERVRKLTPQQAQISTLPYKQASAMDLNQELRDVYATAFDSILKVRHFERLCIAANNLLLHELLLYTNIDSFETVHYTSLEYNAMRSYIDNGCLKNVFQVEEYHELSDRDFFQLPYYAKLYFGENIVKQHLQKWLNEYNTCEVDEIMPGCKLYHFKRAYNEVNEEQQVVVLPSPLCFRDFTLYQMEEFIDALVTPEMIQEQYEQSYTSMQSLMKKRKMDKDNDGIDMSIFIRPTSLKWKKLNAYMETHMSQAVGSQIPLLPQLRPTDMSVQRKSSHMEGMPGLPYNHPLLQGYNLKDVRQEIQIKSSKYYFEEGGVELYEERWCFTDMNKNLLLNANDILLNIFRPRFWNTSVSPCLRFTNKNNVSLRLLNTVNECAKIVINYPNGLTIYHNEHQVEQVWHILDTFNREKSRLCIAEGAVIVHYQNDELIMVMRYNGEVYRLYQYEFPEGEEEAFQDMTEELDSSLKIEQVDSTATKGTARRTKRDTNRDKDVDDDKEKDEEKTKKKVKLKAKEKRANAKDKISIKASARSKASSHKSVAFGDHKHKTSKEMLIKPIDNELRFLNELTQKYSLKYLHLIVTTAHGNIVNLTHRGKVYKGRSKPTIEWHDYFANESYAERGDGVRMIWTADSLKCYHKDGTVIITKIEEKIEAFGFDADTAVTLSSSHMDEDYGEYSDSLSTSRNVKEDHRSKSTSPTHKQTHKSVTPKASPSNKTGKKLKREVSDVKSPSPHSRVLSTMSHYFISGEGEEARTYDDPSYVCSRYSSFHMLHKKYAEVQIDLYEVPINDIVITIIAIDGISAYIYKVLPAIENLNLDQYAEVPNFRATGGEDITHTRKNTATNKSSSIYTAGSEPHMSDSGKYTIEEEIVVQTVVKISFGNALNISTTEEACELGLELERYDEENNKVRDNLELRFEFKQNITDLFQYFVDRISNFKNYQKPKSCELYFLEHQNEECHTTGYHFLCKLPPPLEYNFSAGNTFTELRQLKNVKQLMTNDYPWFEKDMKKFPRFPLKRERVPPINDTFPFVLLANMYVKIPKALCNTAEIHKFVEPIEDFTFKSTQHHLRDAIEYYLRPRIRIALAQLWSENNWKIKLEDHKRRMFREQQRTVLYKAMLRHQVYPKYWQFREDFYGHVKDIDFFKFVILRCYKPEVTEAEKTQETTEKVRFATETRTSADKPPPMLASPPSKPKFTESGLQLRHSMAKYRGRTPPKCITTLTHITDKLDN</sequence>
<evidence type="ECO:0000313" key="2">
    <source>
        <dbReference type="EMBL" id="JAI19772.1"/>
    </source>
</evidence>
<feature type="compositionally biased region" description="Pro residues" evidence="1">
    <location>
        <begin position="1552"/>
        <end position="1563"/>
    </location>
</feature>
<feature type="compositionally biased region" description="Basic and acidic residues" evidence="1">
    <location>
        <begin position="1533"/>
        <end position="1550"/>
    </location>
</feature>
<feature type="region of interest" description="Disordered" evidence="1">
    <location>
        <begin position="121"/>
        <end position="152"/>
    </location>
</feature>
<dbReference type="OrthoDB" id="7990365at2759"/>
<feature type="region of interest" description="Disordered" evidence="1">
    <location>
        <begin position="1044"/>
        <end position="1108"/>
    </location>
</feature>
<dbReference type="EMBL" id="GDHF01032542">
    <property type="protein sequence ID" value="JAI19772.1"/>
    <property type="molecule type" value="Transcribed_RNA"/>
</dbReference>
<feature type="region of interest" description="Disordered" evidence="1">
    <location>
        <begin position="840"/>
        <end position="890"/>
    </location>
</feature>
<evidence type="ECO:0000256" key="1">
    <source>
        <dbReference type="SAM" id="MobiDB-lite"/>
    </source>
</evidence>
<feature type="compositionally biased region" description="Basic and acidic residues" evidence="1">
    <location>
        <begin position="859"/>
        <end position="878"/>
    </location>
</feature>
<reference evidence="2" key="1">
    <citation type="submission" date="2015-06" db="EMBL/GenBank/DDBJ databases">
        <authorList>
            <person name="Hoefler B.C."/>
            <person name="Straight P.D."/>
        </authorList>
    </citation>
    <scope>NUCLEOTIDE SEQUENCE</scope>
</reference>
<organism evidence="2">
    <name type="scientific">Bactrocera latifrons</name>
    <name type="common">Malaysian fruit fly</name>
    <name type="synonym">Chaetodacus latifrons</name>
    <dbReference type="NCBI Taxonomy" id="174628"/>
    <lineage>
        <taxon>Eukaryota</taxon>
        <taxon>Metazoa</taxon>
        <taxon>Ecdysozoa</taxon>
        <taxon>Arthropoda</taxon>
        <taxon>Hexapoda</taxon>
        <taxon>Insecta</taxon>
        <taxon>Pterygota</taxon>
        <taxon>Neoptera</taxon>
        <taxon>Endopterygota</taxon>
        <taxon>Diptera</taxon>
        <taxon>Brachycera</taxon>
        <taxon>Muscomorpha</taxon>
        <taxon>Tephritoidea</taxon>
        <taxon>Tephritidae</taxon>
        <taxon>Bactrocera</taxon>
        <taxon>Bactrocera</taxon>
    </lineage>
</organism>
<protein>
    <submittedName>
        <fullName evidence="2">Uncharacterized protein</fullName>
    </submittedName>
</protein>
<gene>
    <name evidence="2" type="ORF">c0_g1_i1</name>
</gene>